<evidence type="ECO:0000256" key="1">
    <source>
        <dbReference type="SAM" id="MobiDB-lite"/>
    </source>
</evidence>
<reference evidence="3" key="3">
    <citation type="submission" date="2023-02" db="EMBL/GenBank/DDBJ databases">
        <title>Elizabethkingia anophelis draft genomes.</title>
        <authorList>
            <person name="Nicholson A.C."/>
            <person name="Whitney A.M."/>
            <person name="Humrighouse B.W."/>
            <person name="Villarma A."/>
            <person name="Bell M."/>
            <person name="Mcquiston J."/>
        </authorList>
    </citation>
    <scope>NUCLEOTIDE SEQUENCE</scope>
    <source>
        <strain evidence="3">B4955</strain>
    </source>
</reference>
<evidence type="ECO:0000313" key="5">
    <source>
        <dbReference type="Proteomes" id="UP000190848"/>
    </source>
</evidence>
<dbReference type="AlphaFoldDB" id="A0A1T3EKX2"/>
<dbReference type="EMBL" id="NWGY01000001">
    <property type="protein sequence ID" value="MDV3662732.1"/>
    <property type="molecule type" value="Genomic_DNA"/>
</dbReference>
<evidence type="ECO:0000313" key="3">
    <source>
        <dbReference type="EMBL" id="MDV3662732.1"/>
    </source>
</evidence>
<name>A0A1T3EKX2_9FLAO</name>
<dbReference type="Proteomes" id="UP000190848">
    <property type="component" value="Chromosome"/>
</dbReference>
<evidence type="ECO:0000313" key="2">
    <source>
        <dbReference type="EMBL" id="AQX00329.1"/>
    </source>
</evidence>
<dbReference type="Proteomes" id="UP001189000">
    <property type="component" value="Unassembled WGS sequence"/>
</dbReference>
<feature type="region of interest" description="Disordered" evidence="1">
    <location>
        <begin position="35"/>
        <end position="65"/>
    </location>
</feature>
<protein>
    <submittedName>
        <fullName evidence="4">Uncharacterized protein</fullName>
    </submittedName>
</protein>
<gene>
    <name evidence="2" type="ORF">BBD32_02045</name>
    <name evidence="3" type="ORF">CMU51_01500</name>
    <name evidence="4" type="ORF">NCTC10588_00854</name>
</gene>
<reference evidence="2 5" key="1">
    <citation type="submission" date="2016-07" db="EMBL/GenBank/DDBJ databases">
        <title>Revisiting the taxonomy of the Elizabethkingia Genus using Whole-Genome Sequencing, Optical Mapping, and MALDI-TOF, along with proposal of three novel Elizabethkingia species: Elizabethkingia bruuniana sp. nov., Elizabethkingia ursingii sp. nov., and Elizabethkingia occulta sp. nov.</title>
        <authorList>
            <person name="Nicholson A.C."/>
        </authorList>
    </citation>
    <scope>NUCLEOTIDE SEQUENCE [LARGE SCALE GENOMIC DNA]</scope>
    <source>
        <strain evidence="2 5">F3201</strain>
    </source>
</reference>
<feature type="compositionally biased region" description="Polar residues" evidence="1">
    <location>
        <begin position="35"/>
        <end position="51"/>
    </location>
</feature>
<sequence>MRKNDKQLMKQTEKKDYKPPVLGVVYVTMEQGIASSSAQIVPGGSTNTPTITDWDEKKDEQNWEF</sequence>
<dbReference type="Proteomes" id="UP000254876">
    <property type="component" value="Unassembled WGS sequence"/>
</dbReference>
<accession>A0A1T3EKX2</accession>
<evidence type="ECO:0000313" key="6">
    <source>
        <dbReference type="Proteomes" id="UP000254876"/>
    </source>
</evidence>
<dbReference type="EMBL" id="CP016374">
    <property type="protein sequence ID" value="AQX00329.1"/>
    <property type="molecule type" value="Genomic_DNA"/>
</dbReference>
<organism evidence="4 6">
    <name type="scientific">Elizabethkingia anophelis</name>
    <dbReference type="NCBI Taxonomy" id="1117645"/>
    <lineage>
        <taxon>Bacteria</taxon>
        <taxon>Pseudomonadati</taxon>
        <taxon>Bacteroidota</taxon>
        <taxon>Flavobacteriia</taxon>
        <taxon>Flavobacteriales</taxon>
        <taxon>Weeksellaceae</taxon>
        <taxon>Elizabethkingia</taxon>
    </lineage>
</organism>
<evidence type="ECO:0000313" key="4">
    <source>
        <dbReference type="EMBL" id="STC97226.1"/>
    </source>
</evidence>
<feature type="compositionally biased region" description="Basic and acidic residues" evidence="1">
    <location>
        <begin position="54"/>
        <end position="65"/>
    </location>
</feature>
<reference evidence="4 6" key="2">
    <citation type="submission" date="2018-06" db="EMBL/GenBank/DDBJ databases">
        <authorList>
            <consortium name="Pathogen Informatics"/>
            <person name="Doyle S."/>
        </authorList>
    </citation>
    <scope>NUCLEOTIDE SEQUENCE [LARGE SCALE GENOMIC DNA]</scope>
    <source>
        <strain evidence="4 6">NCTC10588</strain>
    </source>
</reference>
<dbReference type="GeneID" id="56684079"/>
<dbReference type="RefSeq" id="WP_009089302.1">
    <property type="nucleotide sequence ID" value="NZ_BQKR01000014.1"/>
</dbReference>
<proteinExistence type="predicted"/>
<dbReference type="EMBL" id="UFYD01000001">
    <property type="protein sequence ID" value="STC97226.1"/>
    <property type="molecule type" value="Genomic_DNA"/>
</dbReference>